<dbReference type="Gene3D" id="3.40.50.10140">
    <property type="entry name" value="Toll/interleukin-1 receptor homology (TIR) domain"/>
    <property type="match status" value="1"/>
</dbReference>
<dbReference type="EMBL" id="REFC01000012">
    <property type="protein sequence ID" value="RMA64312.1"/>
    <property type="molecule type" value="Genomic_DNA"/>
</dbReference>
<dbReference type="Proteomes" id="UP000271339">
    <property type="component" value="Unassembled WGS sequence"/>
</dbReference>
<feature type="domain" description="TIR" evidence="2">
    <location>
        <begin position="6"/>
        <end position="136"/>
    </location>
</feature>
<feature type="transmembrane region" description="Helical" evidence="1">
    <location>
        <begin position="204"/>
        <end position="221"/>
    </location>
</feature>
<evidence type="ECO:0000313" key="4">
    <source>
        <dbReference type="Proteomes" id="UP000271339"/>
    </source>
</evidence>
<gene>
    <name evidence="3" type="ORF">BXY75_1185</name>
</gene>
<dbReference type="InterPro" id="IPR035897">
    <property type="entry name" value="Toll_tir_struct_dom_sf"/>
</dbReference>
<name>A0A3L9ZCE9_9FLAO</name>
<evidence type="ECO:0000256" key="1">
    <source>
        <dbReference type="SAM" id="Phobius"/>
    </source>
</evidence>
<dbReference type="InterPro" id="IPR000157">
    <property type="entry name" value="TIR_dom"/>
</dbReference>
<comment type="caution">
    <text evidence="3">The sequence shown here is derived from an EMBL/GenBank/DDBJ whole genome shotgun (WGS) entry which is preliminary data.</text>
</comment>
<dbReference type="Pfam" id="PF13676">
    <property type="entry name" value="TIR_2"/>
    <property type="match status" value="1"/>
</dbReference>
<protein>
    <submittedName>
        <fullName evidence="3">TIR domain-containing protein</fullName>
    </submittedName>
</protein>
<evidence type="ECO:0000313" key="3">
    <source>
        <dbReference type="EMBL" id="RMA64312.1"/>
    </source>
</evidence>
<dbReference type="RefSeq" id="WP_121906771.1">
    <property type="nucleotide sequence ID" value="NZ_REFC01000012.1"/>
</dbReference>
<dbReference type="GO" id="GO:0007165">
    <property type="term" value="P:signal transduction"/>
    <property type="evidence" value="ECO:0007669"/>
    <property type="project" value="InterPro"/>
</dbReference>
<organism evidence="3 4">
    <name type="scientific">Ulvibacter antarcticus</name>
    <dbReference type="NCBI Taxonomy" id="442714"/>
    <lineage>
        <taxon>Bacteria</taxon>
        <taxon>Pseudomonadati</taxon>
        <taxon>Bacteroidota</taxon>
        <taxon>Flavobacteriia</taxon>
        <taxon>Flavobacteriales</taxon>
        <taxon>Flavobacteriaceae</taxon>
        <taxon>Ulvibacter</taxon>
    </lineage>
</organism>
<dbReference type="SUPFAM" id="SSF52200">
    <property type="entry name" value="Toll/Interleukin receptor TIR domain"/>
    <property type="match status" value="1"/>
</dbReference>
<proteinExistence type="predicted"/>
<reference evidence="3 4" key="1">
    <citation type="submission" date="2018-10" db="EMBL/GenBank/DDBJ databases">
        <title>Genomic Encyclopedia of Archaeal and Bacterial Type Strains, Phase II (KMG-II): from individual species to whole genera.</title>
        <authorList>
            <person name="Goeker M."/>
        </authorList>
    </citation>
    <scope>NUCLEOTIDE SEQUENCE [LARGE SCALE GENOMIC DNA]</scope>
    <source>
        <strain evidence="3 4">DSM 23424</strain>
    </source>
</reference>
<keyword evidence="1" id="KW-1133">Transmembrane helix</keyword>
<dbReference type="AlphaFoldDB" id="A0A3L9ZCE9"/>
<accession>A0A3L9ZCE9</accession>
<evidence type="ECO:0000259" key="2">
    <source>
        <dbReference type="PROSITE" id="PS50104"/>
    </source>
</evidence>
<keyword evidence="1" id="KW-0472">Membrane</keyword>
<sequence length="398" mass="46144">MQKSNKKPSVYISYAWNDESNKIVDSIEKKFTGKRVNIIRDKKDLPFKGRIKEFMEELGRGKYVIVIISNKFLRSENCMFELLQIFKNDDFYERIFPLVLDEVKIAKAADRLELVKYWENEATVLDTKIRDLKELSNIQGVADDLNLYSEIRNNIARLTNILKDINSLNIDKHISSDFQQLYLSLENTIKLDSAGETNTILNRSLYAVVGVIALFMVYYFFPSEKLEQRSPVNDISTETSSDEEVYTVMLKVAHNMKDGEVYVDNEPATIVKRENEHIFVRLQKKNTPYSFEVKNNKGNCKAAQIIEKDTTELVMSCKENIVSVQYYTVKLKMETFMTDGEVYVDNKPATIVNRGETYVTVRVKKKNGSHYFEVRNEIGFCEAQETIEKDATELLMKC</sequence>
<keyword evidence="4" id="KW-1185">Reference proteome</keyword>
<dbReference type="OrthoDB" id="2067003at2"/>
<keyword evidence="1" id="KW-0812">Transmembrane</keyword>
<dbReference type="PROSITE" id="PS50104">
    <property type="entry name" value="TIR"/>
    <property type="match status" value="1"/>
</dbReference>